<protein>
    <recommendedName>
        <fullName evidence="1">Acyl-homoserine-lactone synthase</fullName>
    </recommendedName>
</protein>
<dbReference type="GO" id="GO:0016740">
    <property type="term" value="F:transferase activity"/>
    <property type="evidence" value="ECO:0007669"/>
    <property type="project" value="InterPro"/>
</dbReference>
<evidence type="ECO:0000256" key="1">
    <source>
        <dbReference type="ARBA" id="ARBA00018768"/>
    </source>
</evidence>
<dbReference type="eggNOG" id="COG3916">
    <property type="taxonomic scope" value="Bacteria"/>
</dbReference>
<proteinExistence type="inferred from homology"/>
<reference evidence="3 4" key="1">
    <citation type="journal article" date="2014" name="Genome Announc.">
        <title>Draft Genome Sequence of Petroleum Oil-Degrading Marine Bacterium Pseudomonas taeanensis Strain MS-3, Isolated from a Crude Oil-Contaminated Seashore.</title>
        <authorList>
            <person name="Lee S.Y."/>
            <person name="Kim S.H."/>
            <person name="Lee D.G."/>
            <person name="Shin S."/>
            <person name="Yun S.H."/>
            <person name="Choi C.W."/>
            <person name="Chung Y.H."/>
            <person name="Choi J.S."/>
            <person name="Kahng H.Y."/>
            <person name="Kim S.I."/>
        </authorList>
    </citation>
    <scope>NUCLEOTIDE SEQUENCE [LARGE SCALE GENOMIC DNA]</scope>
    <source>
        <strain evidence="3 4">MS-3</strain>
    </source>
</reference>
<comment type="caution">
    <text evidence="3">The sequence shown here is derived from an EMBL/GenBank/DDBJ whole genome shotgun (WGS) entry which is preliminary data.</text>
</comment>
<dbReference type="SUPFAM" id="SSF55729">
    <property type="entry name" value="Acyl-CoA N-acyltransferases (Nat)"/>
    <property type="match status" value="1"/>
</dbReference>
<dbReference type="Pfam" id="PF00765">
    <property type="entry name" value="Autoind_synth"/>
    <property type="match status" value="1"/>
</dbReference>
<dbReference type="InterPro" id="IPR016181">
    <property type="entry name" value="Acyl_CoA_acyltransferase"/>
</dbReference>
<dbReference type="GO" id="GO:0009372">
    <property type="term" value="P:quorum sensing"/>
    <property type="evidence" value="ECO:0007669"/>
    <property type="project" value="UniProtKB-UniRule"/>
</dbReference>
<evidence type="ECO:0000313" key="4">
    <source>
        <dbReference type="Proteomes" id="UP000030063"/>
    </source>
</evidence>
<keyword evidence="2" id="KW-0071">Autoinducer synthesis</keyword>
<gene>
    <name evidence="3" type="ORF">TMS3_0104365</name>
</gene>
<keyword evidence="2" id="KW-0673">Quorum sensing</keyword>
<keyword evidence="4" id="KW-1185">Reference proteome</keyword>
<comment type="similarity">
    <text evidence="2">Belongs to the autoinducer synthase family.</text>
</comment>
<dbReference type="PROSITE" id="PS51187">
    <property type="entry name" value="AUTOINDUCER_SYNTH_2"/>
    <property type="match status" value="1"/>
</dbReference>
<accession>A0A0A1YQL2</accession>
<evidence type="ECO:0000313" key="3">
    <source>
        <dbReference type="EMBL" id="KFX71174.1"/>
    </source>
</evidence>
<dbReference type="InterPro" id="IPR001690">
    <property type="entry name" value="Autoind_synthase"/>
</dbReference>
<sequence length="204" mass="23230">MRESRPIPPLLTLGRELPNLHAFQRLREAVFARELRWVRESATGLEHDSFDADSVHVAVSHGWHAAGYLRITPQGAPWMLQQCFDFLLDPHQQAAVCCNSMEVSRLAVAREYRGRRMLGRFGVFDLLIKGLVQHSQQSAVRYWWVVVAEPIYRLLLSKGLPCTRLGPIVRMPDGVETLAVRIDLHAFLNYADPFYSDQPLQALG</sequence>
<dbReference type="OrthoDB" id="6856543at2"/>
<name>A0A0A1YQL2_9PSED</name>
<evidence type="ECO:0000256" key="2">
    <source>
        <dbReference type="PROSITE-ProRule" id="PRU00533"/>
    </source>
</evidence>
<dbReference type="STRING" id="1395571.TMS3_0104365"/>
<dbReference type="EMBL" id="AWSQ01000001">
    <property type="protein sequence ID" value="KFX71174.1"/>
    <property type="molecule type" value="Genomic_DNA"/>
</dbReference>
<dbReference type="RefSeq" id="WP_025164009.1">
    <property type="nucleotide sequence ID" value="NZ_AWSQ01000001.1"/>
</dbReference>
<dbReference type="Proteomes" id="UP000030063">
    <property type="component" value="Unassembled WGS sequence"/>
</dbReference>
<organism evidence="3 4">
    <name type="scientific">Pseudomonas taeanensis MS-3</name>
    <dbReference type="NCBI Taxonomy" id="1395571"/>
    <lineage>
        <taxon>Bacteria</taxon>
        <taxon>Pseudomonadati</taxon>
        <taxon>Pseudomonadota</taxon>
        <taxon>Gammaproteobacteria</taxon>
        <taxon>Pseudomonadales</taxon>
        <taxon>Pseudomonadaceae</taxon>
        <taxon>Pseudomonas</taxon>
    </lineage>
</organism>
<dbReference type="Gene3D" id="3.40.630.30">
    <property type="match status" value="1"/>
</dbReference>
<dbReference type="AlphaFoldDB" id="A0A0A1YQL2"/>